<accession>A0A814DCZ1</accession>
<protein>
    <submittedName>
        <fullName evidence="2">Uncharacterized protein</fullName>
    </submittedName>
</protein>
<feature type="chain" id="PRO_5032702568" evidence="1">
    <location>
        <begin position="19"/>
        <end position="222"/>
    </location>
</feature>
<dbReference type="EMBL" id="CAJNOC010002887">
    <property type="protein sequence ID" value="CAF0956648.1"/>
    <property type="molecule type" value="Genomic_DNA"/>
</dbReference>
<comment type="caution">
    <text evidence="2">The sequence shown here is derived from an EMBL/GenBank/DDBJ whole genome shotgun (WGS) entry which is preliminary data.</text>
</comment>
<reference evidence="2" key="1">
    <citation type="submission" date="2021-02" db="EMBL/GenBank/DDBJ databases">
        <authorList>
            <person name="Nowell W R."/>
        </authorList>
    </citation>
    <scope>NUCLEOTIDE SEQUENCE</scope>
    <source>
        <strain evidence="2">Ploen Becks lab</strain>
    </source>
</reference>
<evidence type="ECO:0000256" key="1">
    <source>
        <dbReference type="SAM" id="SignalP"/>
    </source>
</evidence>
<proteinExistence type="predicted"/>
<sequence>MSPTQLVLILTLASVYLAEYTTFYNQPEYRYYYGYHPYKSYRSLNDLIKKKITILDPIQESVNLIFKRDDLDFVNCSFNSANMNLECTGPLSELSCSSSFDFLNLENVYFETHGLGKVSMNDDGYIQTGFVKYTINPFEKNSTNSTHVIYDYSIPVYGYGLDIYVNTTQQQTSGNKQEAKMLTQKEYVCFNSLISLLNESKFFYNMNVVSNLVNKALIDLIY</sequence>
<evidence type="ECO:0000313" key="3">
    <source>
        <dbReference type="Proteomes" id="UP000663879"/>
    </source>
</evidence>
<feature type="signal peptide" evidence="1">
    <location>
        <begin position="1"/>
        <end position="18"/>
    </location>
</feature>
<keyword evidence="1" id="KW-0732">Signal</keyword>
<organism evidence="2 3">
    <name type="scientific">Brachionus calyciflorus</name>
    <dbReference type="NCBI Taxonomy" id="104777"/>
    <lineage>
        <taxon>Eukaryota</taxon>
        <taxon>Metazoa</taxon>
        <taxon>Spiralia</taxon>
        <taxon>Gnathifera</taxon>
        <taxon>Rotifera</taxon>
        <taxon>Eurotatoria</taxon>
        <taxon>Monogononta</taxon>
        <taxon>Pseudotrocha</taxon>
        <taxon>Ploima</taxon>
        <taxon>Brachionidae</taxon>
        <taxon>Brachionus</taxon>
    </lineage>
</organism>
<dbReference type="AlphaFoldDB" id="A0A814DCZ1"/>
<evidence type="ECO:0000313" key="2">
    <source>
        <dbReference type="EMBL" id="CAF0956648.1"/>
    </source>
</evidence>
<keyword evidence="3" id="KW-1185">Reference proteome</keyword>
<gene>
    <name evidence="2" type="ORF">OXX778_LOCUS14229</name>
</gene>
<name>A0A814DCZ1_9BILA</name>
<dbReference type="OrthoDB" id="10509222at2759"/>
<dbReference type="Proteomes" id="UP000663879">
    <property type="component" value="Unassembled WGS sequence"/>
</dbReference>